<feature type="region of interest" description="Disordered" evidence="10">
    <location>
        <begin position="509"/>
        <end position="552"/>
    </location>
</feature>
<dbReference type="GO" id="GO:0016567">
    <property type="term" value="P:protein ubiquitination"/>
    <property type="evidence" value="ECO:0007669"/>
    <property type="project" value="UniProtKB-UniRule"/>
</dbReference>
<feature type="region of interest" description="Disordered" evidence="10">
    <location>
        <begin position="1378"/>
        <end position="1399"/>
    </location>
</feature>
<dbReference type="InterPro" id="IPR003769">
    <property type="entry name" value="ClpS_core"/>
</dbReference>
<dbReference type="InterPro" id="IPR003126">
    <property type="entry name" value="Znf_UBR"/>
</dbReference>
<comment type="caution">
    <text evidence="12">The sequence shown here is derived from an EMBL/GenBank/DDBJ whole genome shotgun (WGS) entry which is preliminary data.</text>
</comment>
<dbReference type="GO" id="GO:0071596">
    <property type="term" value="P:ubiquitin-dependent protein catabolic process via the N-end rule pathway"/>
    <property type="evidence" value="ECO:0007669"/>
    <property type="project" value="UniProtKB-UniRule"/>
</dbReference>
<dbReference type="EC" id="2.3.2.27" evidence="9"/>
<evidence type="ECO:0000256" key="2">
    <source>
        <dbReference type="ARBA" id="ARBA00022679"/>
    </source>
</evidence>
<feature type="compositionally biased region" description="Acidic residues" evidence="10">
    <location>
        <begin position="1380"/>
        <end position="1393"/>
    </location>
</feature>
<dbReference type="Pfam" id="PF02617">
    <property type="entry name" value="ClpS"/>
    <property type="match status" value="1"/>
</dbReference>
<dbReference type="EMBL" id="VIBQ01000013">
    <property type="protein sequence ID" value="KAB8346078.1"/>
    <property type="molecule type" value="Genomic_DNA"/>
</dbReference>
<keyword evidence="2 9" id="KW-0808">Transferase</keyword>
<protein>
    <recommendedName>
        <fullName evidence="9">E3 ubiquitin-protein ligase</fullName>
        <ecNumber evidence="9">2.3.2.27</ecNumber>
    </recommendedName>
</protein>
<feature type="compositionally biased region" description="Polar residues" evidence="10">
    <location>
        <begin position="520"/>
        <end position="531"/>
    </location>
</feature>
<dbReference type="OrthoDB" id="26387at2759"/>
<organism evidence="12 13">
    <name type="scientific">Carpinus fangiana</name>
    <dbReference type="NCBI Taxonomy" id="176857"/>
    <lineage>
        <taxon>Eukaryota</taxon>
        <taxon>Viridiplantae</taxon>
        <taxon>Streptophyta</taxon>
        <taxon>Embryophyta</taxon>
        <taxon>Tracheophyta</taxon>
        <taxon>Spermatophyta</taxon>
        <taxon>Magnoliopsida</taxon>
        <taxon>eudicotyledons</taxon>
        <taxon>Gunneridae</taxon>
        <taxon>Pentapetalae</taxon>
        <taxon>rosids</taxon>
        <taxon>fabids</taxon>
        <taxon>Fagales</taxon>
        <taxon>Betulaceae</taxon>
        <taxon>Carpinus</taxon>
    </lineage>
</organism>
<dbReference type="InterPro" id="IPR042065">
    <property type="entry name" value="E3_ELL-like"/>
</dbReference>
<dbReference type="GO" id="GO:0061630">
    <property type="term" value="F:ubiquitin protein ligase activity"/>
    <property type="evidence" value="ECO:0007669"/>
    <property type="project" value="UniProtKB-UniRule"/>
</dbReference>
<dbReference type="InterPro" id="IPR055194">
    <property type="entry name" value="UBR1-like_WH"/>
</dbReference>
<comment type="similarity">
    <text evidence="7 9">Belongs to the E3 ubiquitin-protein ligase UBR1-like family.</text>
</comment>
<keyword evidence="5 9" id="KW-0833">Ubl conjugation pathway</keyword>
<gene>
    <name evidence="12" type="ORF">FH972_023129</name>
</gene>
<evidence type="ECO:0000256" key="9">
    <source>
        <dbReference type="RuleBase" id="RU366018"/>
    </source>
</evidence>
<dbReference type="InterPro" id="IPR036390">
    <property type="entry name" value="WH_DNA-bd_sf"/>
</dbReference>
<dbReference type="Pfam" id="PF18995">
    <property type="entry name" value="PRT6_C"/>
    <property type="match status" value="1"/>
</dbReference>
<dbReference type="GO" id="GO:0005737">
    <property type="term" value="C:cytoplasm"/>
    <property type="evidence" value="ECO:0007669"/>
    <property type="project" value="TreeGrafter"/>
</dbReference>
<comment type="function">
    <text evidence="9">Ubiquitin ligase protein which is a component of the N-end rule pathway. Recognizes and binds to proteins bearing specific N-terminal residues that are destabilizing according to the N-end rule, leading to their ubiquitination and subsequent degradation.</text>
</comment>
<evidence type="ECO:0000313" key="13">
    <source>
        <dbReference type="Proteomes" id="UP000327013"/>
    </source>
</evidence>
<keyword evidence="6 9" id="KW-0862">Zinc</keyword>
<dbReference type="SUPFAM" id="SSF46785">
    <property type="entry name" value="Winged helix' DNA-binding domain"/>
    <property type="match status" value="1"/>
</dbReference>
<feature type="domain" description="UBR-type" evidence="11">
    <location>
        <begin position="87"/>
        <end position="159"/>
    </location>
</feature>
<evidence type="ECO:0000313" key="12">
    <source>
        <dbReference type="EMBL" id="KAB8346078.1"/>
    </source>
</evidence>
<proteinExistence type="inferred from homology"/>
<sequence length="2216" mass="250993">MEKEDDDDRWLCGQLRTLAFEHERRWSEEASAALTRILFTSLANKNQDYVSLFFPGGEERAEQAHWKLAEAQGAQDGAEYTEAARGKRCGHIFKNGEATYGCKTCGVDVTCVLCAKCFEASDHEGHQITVNTSMGSSGCCDCGDEEAWARPVNCSIHTPYTEREQKEKGKTRTPRPIPQDLQESIRVTISRAFDFICDIFSCAANERMRNLQGEKAVRDNEIFSRLKGQQYRGTDDTEKDDEFCLVLWNDEKHTLDEVMNNVAKALKAKKSYGLAKAREVDDVGRSMIHYSRDVDELLKKAQMLERIKVTVTIRSARDTFREMMCGTIVDWLNDIAGCAVGDDHSFLMNTVCEEMLKPWRMGSGAVNLEVGKGGINDQAADEDRLVKQRRTRERRMFNFLRAGGNIAGGAGLGPVTMTTAGTVAIAIAPAILQPAIDAAEDDQSGSDDEDNEDFTIDMEDEFGNVIMEAGNTDPMDLENSDDDGADEGDDYVANLEATMDELLERRATEDAAWGVGPMTPGSTLSRSQTGASDDGSEGEATAQSNPERLITQIPRRHRAKPQENVIAPPYWSKVDIEWKPPKGENSDDRRPVYENLTRRVRVDFMILYDLRMWKQLRNDLRNLYIRTVITVPYFKRVLGLRFASVYTYLAQLYLIADREPDHSIINLSLQMLTTPSITNEAIDRGNFLTKLLAILYTFLTKRQVDHPHNVDLNATMSLDAQITSNRRVYHFFNDMKYLLDSKHVQEQIRLHDEYLQQCIDFVKLYQGICPHVRVLGEHVEYESDLWITASIIGRDIAKMTRHFCEAFAWSRNTEASYICRALRQAAKATIINSMGAERHRFKEADFKRETRFERVDPYAFDREHDSANQHLQKTYEVVQFVVEEEPMSFYHTLHFMLSWLIDCGKSMSKDQLKLLLTLDRRQLQMPGRRSPFKATVPEGTDEQYLLALFDVPLRVCAWLAQMRAGMWVRNGMHLRHQVSTARNVGTRDNSHQRDIFLLQVALAVLPADTFLVSMACRFGMLGLLNGDLTLKVGWQDDQYMDVAEEFIHLLIVLFSDRTLLLPPEEEPNAQELSAKKDIAHALCFKPLSHSELVNRLSERVTQEMDSFPDLVRQMANYRAPEGLQDTGTFELKLEHYDEIDPYNAWYSKNQREEAESIWRQKKAKQLQKPVEEIAFEPRPRPIRTGVFAGLGSSMQNCIFGKIIWNALSLFTGNAGELRDLPTSRFETFLHPVLHLTLLAIAEDRHLTQPDTSNVSSSFLDFAILCKFRQRATEAEEPILALLLKILQLDEYDGMRAKIRLVLRRMREKRSHIFDEACKEVCSQFRLGDPAEVLKGTGRNDSSQDLAEKKRKALERNARVMAGMKAQQKEFEQNQTIDWGFDPDEVDSDEDMTTDEPSKRTWHYPEGTCIFCQEDTNDQKLYGTLTFICESSLFRETDLEDRDYISEATSSPQNLDHSADAIRPYGVAGQNVQQVQKVKSDGSINIQEIRGLGKGFPSKSHEKGTIATGCGHLMHYSCFETYLSATARRQNQQIARDHPERRENKEFICPLCKALGNAFFPVVWRPKELLGPREPQTKSFEDFVTNTVPLLMSTGAEYPQYQMIHQHYAAEAFVSSLAAKVSEMGKVGASSSNRATSPHTGGMQSANVLGPLFQMPGFLSAARQPEAPSRDVANDSTGSLVQSIALTELLRAYSRLNETIRNNSLTSRKIWPPLALATSQEHLVNSDVLASSLGFSIASVEIAQRGVATPGPTFLAAISDNILTQLRIQSETASSYIAIGGLHNPTLGMPKLQNEPKEASIHQIYQLFGFSPDLSVEQVSGTDPLFIKDTFVFLAECSVFMIPHLHLDINDILKLCYLAEIVKVIVAYLQTPTAAWNYARQDLSSRTTQSGAQEEVAKSKCSPAEGRSFSNFVQQIWEQVRSVLRPTDRKYLDNPNERFRFDHFLRAAVQSYILPFLRKSILLMHVRYGTDYSSIDADDPKLPEVARLTKMLGLPSVDQLIASFDTPSATTSHLYRMMQHWMTHSLGRHVYLQDRQTTDGVIPLLPRRFLRIQLPHPAIFELVALPQNYDQLNTEAMSHRCPNSGKDLVDASVCLFCGEVFCGQAQCCSIAPRPDSEERYGGCMQHQNKCAGNIGMFINIRKCTALLNNEKQGSFLQAPYLDEHGETDMGLRRRNQLFLNRKRYDKLFRDVWLNHGVPSAISRKLEADVNTGGWETI</sequence>
<dbReference type="GO" id="GO:0008270">
    <property type="term" value="F:zinc ion binding"/>
    <property type="evidence" value="ECO:0007669"/>
    <property type="project" value="UniProtKB-UniRule"/>
</dbReference>
<feature type="zinc finger region" description="UBR-type" evidence="8">
    <location>
        <begin position="87"/>
        <end position="159"/>
    </location>
</feature>
<evidence type="ECO:0000256" key="4">
    <source>
        <dbReference type="ARBA" id="ARBA00022771"/>
    </source>
</evidence>
<evidence type="ECO:0000256" key="3">
    <source>
        <dbReference type="ARBA" id="ARBA00022723"/>
    </source>
</evidence>
<dbReference type="InterPro" id="IPR039164">
    <property type="entry name" value="UBR1-like"/>
</dbReference>
<keyword evidence="13" id="KW-1185">Reference proteome</keyword>
<name>A0A5N6KUW0_9ROSI</name>
<dbReference type="PROSITE" id="PS51157">
    <property type="entry name" value="ZF_UBR"/>
    <property type="match status" value="1"/>
</dbReference>
<accession>A0A5N6KUW0</accession>
<dbReference type="Gene3D" id="1.10.10.2670">
    <property type="entry name" value="E3 ubiquitin-protein ligase"/>
    <property type="match status" value="1"/>
</dbReference>
<feature type="compositionally biased region" description="Acidic residues" evidence="10">
    <location>
        <begin position="475"/>
        <end position="489"/>
    </location>
</feature>
<keyword evidence="3 9" id="KW-0479">Metal-binding</keyword>
<dbReference type="Gene3D" id="2.10.110.30">
    <property type="match status" value="1"/>
</dbReference>
<evidence type="ECO:0000256" key="1">
    <source>
        <dbReference type="ARBA" id="ARBA00000900"/>
    </source>
</evidence>
<reference evidence="12 13" key="1">
    <citation type="submission" date="2019-06" db="EMBL/GenBank/DDBJ databases">
        <title>A chromosomal-level reference genome of Carpinus fangiana (Coryloideae, Betulaceae).</title>
        <authorList>
            <person name="Yang X."/>
            <person name="Wang Z."/>
            <person name="Zhang L."/>
            <person name="Hao G."/>
            <person name="Liu J."/>
            <person name="Yang Y."/>
        </authorList>
    </citation>
    <scope>NUCLEOTIDE SEQUENCE [LARGE SCALE GENOMIC DNA]</scope>
    <source>
        <strain evidence="12">Cfa_2016G</strain>
        <tissue evidence="12">Leaf</tissue>
    </source>
</reference>
<keyword evidence="4 9" id="KW-0863">Zinc-finger</keyword>
<dbReference type="PANTHER" id="PTHR21497:SF24">
    <property type="entry name" value="E3 UBIQUITIN-PROTEIN LIGASE UBR1"/>
    <property type="match status" value="1"/>
</dbReference>
<evidence type="ECO:0000259" key="11">
    <source>
        <dbReference type="PROSITE" id="PS51157"/>
    </source>
</evidence>
<dbReference type="CDD" id="cd16482">
    <property type="entry name" value="RING-H2_UBR1-like"/>
    <property type="match status" value="1"/>
</dbReference>
<evidence type="ECO:0000256" key="10">
    <source>
        <dbReference type="SAM" id="MobiDB-lite"/>
    </source>
</evidence>
<evidence type="ECO:0000256" key="6">
    <source>
        <dbReference type="ARBA" id="ARBA00022833"/>
    </source>
</evidence>
<feature type="region of interest" description="Disordered" evidence="10">
    <location>
        <begin position="469"/>
        <end position="489"/>
    </location>
</feature>
<dbReference type="Pfam" id="PF22960">
    <property type="entry name" value="WHD_UBR1"/>
    <property type="match status" value="1"/>
</dbReference>
<dbReference type="Pfam" id="PF02207">
    <property type="entry name" value="zf-UBR"/>
    <property type="match status" value="1"/>
</dbReference>
<evidence type="ECO:0000256" key="7">
    <source>
        <dbReference type="ARBA" id="ARBA00046341"/>
    </source>
</evidence>
<comment type="catalytic activity">
    <reaction evidence="1 9">
        <text>S-ubiquitinyl-[E2 ubiquitin-conjugating enzyme]-L-cysteine + [acceptor protein]-L-lysine = [E2 ubiquitin-conjugating enzyme]-L-cysteine + N(6)-ubiquitinyl-[acceptor protein]-L-lysine.</text>
        <dbReference type="EC" id="2.3.2.27"/>
    </reaction>
</comment>
<evidence type="ECO:0000256" key="8">
    <source>
        <dbReference type="PROSITE-ProRule" id="PRU00508"/>
    </source>
</evidence>
<dbReference type="UniPathway" id="UPA00143"/>
<comment type="pathway">
    <text evidence="9">Protein modification; protein ubiquitination.</text>
</comment>
<dbReference type="FunFam" id="2.10.110.30:FF:000001">
    <property type="entry name" value="E3 ubiquitin-protein ligase UBR2 isoform 1"/>
    <property type="match status" value="1"/>
</dbReference>
<dbReference type="PANTHER" id="PTHR21497">
    <property type="entry name" value="UBIQUITIN LIGASE E3 ALPHA-RELATED"/>
    <property type="match status" value="1"/>
</dbReference>
<evidence type="ECO:0000256" key="5">
    <source>
        <dbReference type="ARBA" id="ARBA00022786"/>
    </source>
</evidence>
<dbReference type="Proteomes" id="UP000327013">
    <property type="component" value="Unassembled WGS sequence"/>
</dbReference>
<dbReference type="GO" id="GO:0000151">
    <property type="term" value="C:ubiquitin ligase complex"/>
    <property type="evidence" value="ECO:0007669"/>
    <property type="project" value="TreeGrafter"/>
</dbReference>
<dbReference type="InterPro" id="IPR044046">
    <property type="entry name" value="E3_ligase_UBR-like_C"/>
</dbReference>
<dbReference type="CDD" id="cd19673">
    <property type="entry name" value="UBR-box_UBR3"/>
    <property type="match status" value="1"/>
</dbReference>
<dbReference type="SMART" id="SM00396">
    <property type="entry name" value="ZnF_UBR1"/>
    <property type="match status" value="1"/>
</dbReference>